<gene>
    <name evidence="19" type="primary">lpdA</name>
    <name evidence="19" type="ORF">C7P63_08705</name>
</gene>
<comment type="caution">
    <text evidence="19">The sequence shown here is derived from an EMBL/GenBank/DDBJ whole genome shotgun (WGS) entry which is preliminary data.</text>
</comment>
<dbReference type="Pfam" id="PF07992">
    <property type="entry name" value="Pyr_redox_2"/>
    <property type="match status" value="1"/>
</dbReference>
<dbReference type="FunFam" id="3.30.390.30:FF:000001">
    <property type="entry name" value="Dihydrolipoyl dehydrogenase"/>
    <property type="match status" value="1"/>
</dbReference>
<keyword evidence="20" id="KW-1185">Reference proteome</keyword>
<evidence type="ECO:0000256" key="2">
    <source>
        <dbReference type="ARBA" id="ARBA00007532"/>
    </source>
</evidence>
<comment type="catalytic activity">
    <reaction evidence="12 16">
        <text>N(6)-[(R)-dihydrolipoyl]-L-lysyl-[protein] + NAD(+) = N(6)-[(R)-lipoyl]-L-lysyl-[protein] + NADH + H(+)</text>
        <dbReference type="Rhea" id="RHEA:15045"/>
        <dbReference type="Rhea" id="RHEA-COMP:10474"/>
        <dbReference type="Rhea" id="RHEA-COMP:10475"/>
        <dbReference type="ChEBI" id="CHEBI:15378"/>
        <dbReference type="ChEBI" id="CHEBI:57540"/>
        <dbReference type="ChEBI" id="CHEBI:57945"/>
        <dbReference type="ChEBI" id="CHEBI:83099"/>
        <dbReference type="ChEBI" id="CHEBI:83100"/>
        <dbReference type="EC" id="1.8.1.4"/>
    </reaction>
</comment>
<dbReference type="InterPro" id="IPR012999">
    <property type="entry name" value="Pyr_OxRdtase_I_AS"/>
</dbReference>
<feature type="active site" description="Proton acceptor" evidence="13">
    <location>
        <position position="449"/>
    </location>
</feature>
<evidence type="ECO:0000256" key="9">
    <source>
        <dbReference type="ARBA" id="ARBA00023027"/>
    </source>
</evidence>
<dbReference type="OrthoDB" id="9800167at2"/>
<reference evidence="19 20" key="1">
    <citation type="submission" date="2018-03" db="EMBL/GenBank/DDBJ databases">
        <authorList>
            <person name="Gulvik C.A."/>
        </authorList>
    </citation>
    <scope>NUCLEOTIDE SEQUENCE [LARGE SCALE GENOMIC DNA]</scope>
    <source>
        <strain evidence="19 20">JCM 31581</strain>
    </source>
</reference>
<proteinExistence type="inferred from homology"/>
<feature type="binding site" evidence="14">
    <location>
        <position position="52"/>
    </location>
    <ligand>
        <name>FAD</name>
        <dbReference type="ChEBI" id="CHEBI:57692"/>
    </ligand>
</feature>
<dbReference type="GO" id="GO:0006103">
    <property type="term" value="P:2-oxoglutarate metabolic process"/>
    <property type="evidence" value="ECO:0007669"/>
    <property type="project" value="TreeGrafter"/>
</dbReference>
<feature type="binding site" evidence="14">
    <location>
        <position position="316"/>
    </location>
    <ligand>
        <name>FAD</name>
        <dbReference type="ChEBI" id="CHEBI:57692"/>
    </ligand>
</feature>
<feature type="binding site" evidence="14">
    <location>
        <begin position="188"/>
        <end position="195"/>
    </location>
    <ligand>
        <name>NAD(+)</name>
        <dbReference type="ChEBI" id="CHEBI:57540"/>
    </ligand>
</feature>
<comment type="cofactor">
    <cofactor evidence="14 16">
        <name>FAD</name>
        <dbReference type="ChEBI" id="CHEBI:57692"/>
    </cofactor>
    <text evidence="14 16">Binds 1 FAD per subunit.</text>
</comment>
<dbReference type="PANTHER" id="PTHR22912:SF217">
    <property type="entry name" value="DIHYDROLIPOYL DEHYDROGENASE"/>
    <property type="match status" value="1"/>
</dbReference>
<keyword evidence="14" id="KW-0547">Nucleotide-binding</keyword>
<evidence type="ECO:0000256" key="1">
    <source>
        <dbReference type="ARBA" id="ARBA00004496"/>
    </source>
</evidence>
<dbReference type="PIRSF" id="PIRSF000350">
    <property type="entry name" value="Mercury_reductase_MerA"/>
    <property type="match status" value="1"/>
</dbReference>
<evidence type="ECO:0000313" key="19">
    <source>
        <dbReference type="EMBL" id="RST88891.1"/>
    </source>
</evidence>
<evidence type="ECO:0000256" key="4">
    <source>
        <dbReference type="ARBA" id="ARBA00016961"/>
    </source>
</evidence>
<evidence type="ECO:0000256" key="6">
    <source>
        <dbReference type="ARBA" id="ARBA00022630"/>
    </source>
</evidence>
<keyword evidence="5" id="KW-0963">Cytoplasm</keyword>
<dbReference type="EMBL" id="PXZH01000005">
    <property type="protein sequence ID" value="RST88891.1"/>
    <property type="molecule type" value="Genomic_DNA"/>
</dbReference>
<organism evidence="19 20">
    <name type="scientific">Vagococcus humatus</name>
    <dbReference type="NCBI Taxonomy" id="1889241"/>
    <lineage>
        <taxon>Bacteria</taxon>
        <taxon>Bacillati</taxon>
        <taxon>Bacillota</taxon>
        <taxon>Bacilli</taxon>
        <taxon>Lactobacillales</taxon>
        <taxon>Enterococcaceae</taxon>
        <taxon>Vagococcus</taxon>
    </lineage>
</organism>
<dbReference type="NCBIfam" id="TIGR01350">
    <property type="entry name" value="lipoamide_DH"/>
    <property type="match status" value="1"/>
</dbReference>
<feature type="disulfide bond" description="Redox-active" evidence="15">
    <location>
        <begin position="43"/>
        <end position="48"/>
    </location>
</feature>
<keyword evidence="7 14" id="KW-0274">FAD</keyword>
<feature type="domain" description="Pyridine nucleotide-disulphide oxidoreductase dimerisation" evidence="17">
    <location>
        <begin position="351"/>
        <end position="460"/>
    </location>
</feature>
<evidence type="ECO:0000256" key="11">
    <source>
        <dbReference type="ARBA" id="ARBA00023284"/>
    </source>
</evidence>
<keyword evidence="8 16" id="KW-0560">Oxidoreductase</keyword>
<keyword evidence="6 16" id="KW-0285">Flavoprotein</keyword>
<accession>A0A429Z5A7</accession>
<feature type="binding site" evidence="14">
    <location>
        <position position="276"/>
    </location>
    <ligand>
        <name>NAD(+)</name>
        <dbReference type="ChEBI" id="CHEBI:57540"/>
    </ligand>
</feature>
<feature type="domain" description="FAD/NAD(P)-binding" evidence="18">
    <location>
        <begin position="6"/>
        <end position="331"/>
    </location>
</feature>
<keyword evidence="9 14" id="KW-0520">NAD</keyword>
<name>A0A429Z5A7_9ENTE</name>
<comment type="similarity">
    <text evidence="2 16">Belongs to the class-I pyridine nucleotide-disulfide oxidoreductase family.</text>
</comment>
<evidence type="ECO:0000259" key="17">
    <source>
        <dbReference type="Pfam" id="PF02852"/>
    </source>
</evidence>
<dbReference type="PROSITE" id="PS00076">
    <property type="entry name" value="PYRIDINE_REDOX_1"/>
    <property type="match status" value="1"/>
</dbReference>
<dbReference type="InterPro" id="IPR004099">
    <property type="entry name" value="Pyr_nucl-diS_OxRdtase_dimer"/>
</dbReference>
<dbReference type="SUPFAM" id="SSF55424">
    <property type="entry name" value="FAD/NAD-linked reductases, dimerisation (C-terminal) domain"/>
    <property type="match status" value="1"/>
</dbReference>
<evidence type="ECO:0000256" key="12">
    <source>
        <dbReference type="ARBA" id="ARBA00049187"/>
    </source>
</evidence>
<dbReference type="InterPro" id="IPR006258">
    <property type="entry name" value="Lipoamide_DH"/>
</dbReference>
<dbReference type="InterPro" id="IPR016156">
    <property type="entry name" value="FAD/NAD-linked_Rdtase_dimer_sf"/>
</dbReference>
<dbReference type="GO" id="GO:0004148">
    <property type="term" value="F:dihydrolipoyl dehydrogenase (NADH) activity"/>
    <property type="evidence" value="ECO:0007669"/>
    <property type="project" value="UniProtKB-EC"/>
</dbReference>
<dbReference type="InterPro" id="IPR023753">
    <property type="entry name" value="FAD/NAD-binding_dom"/>
</dbReference>
<dbReference type="AlphaFoldDB" id="A0A429Z5A7"/>
<evidence type="ECO:0000256" key="10">
    <source>
        <dbReference type="ARBA" id="ARBA00023157"/>
    </source>
</evidence>
<keyword evidence="10" id="KW-1015">Disulfide bond</keyword>
<dbReference type="PRINTS" id="PR00368">
    <property type="entry name" value="FADPNR"/>
</dbReference>
<evidence type="ECO:0000256" key="14">
    <source>
        <dbReference type="PIRSR" id="PIRSR000350-3"/>
    </source>
</evidence>
<dbReference type="PRINTS" id="PR00411">
    <property type="entry name" value="PNDRDTASEI"/>
</dbReference>
<feature type="binding site" evidence="14">
    <location>
        <begin position="151"/>
        <end position="153"/>
    </location>
    <ligand>
        <name>FAD</name>
        <dbReference type="ChEBI" id="CHEBI:57692"/>
    </ligand>
</feature>
<dbReference type="Proteomes" id="UP000277864">
    <property type="component" value="Unassembled WGS sequence"/>
</dbReference>
<feature type="binding site" evidence="14">
    <location>
        <position position="116"/>
    </location>
    <ligand>
        <name>FAD</name>
        <dbReference type="ChEBI" id="CHEBI:57692"/>
    </ligand>
</feature>
<protein>
    <recommendedName>
        <fullName evidence="4 16">Dihydrolipoyl dehydrogenase</fullName>
        <ecNumber evidence="3 16">1.8.1.4</ecNumber>
    </recommendedName>
</protein>
<dbReference type="SUPFAM" id="SSF51905">
    <property type="entry name" value="FAD/NAD(P)-binding domain"/>
    <property type="match status" value="1"/>
</dbReference>
<dbReference type="Pfam" id="PF02852">
    <property type="entry name" value="Pyr_redox_dim"/>
    <property type="match status" value="1"/>
</dbReference>
<dbReference type="PANTHER" id="PTHR22912">
    <property type="entry name" value="DISULFIDE OXIDOREDUCTASE"/>
    <property type="match status" value="1"/>
</dbReference>
<dbReference type="Gene3D" id="3.50.50.60">
    <property type="entry name" value="FAD/NAD(P)-binding domain"/>
    <property type="match status" value="2"/>
</dbReference>
<dbReference type="RefSeq" id="WP_125943769.1">
    <property type="nucleotide sequence ID" value="NZ_PXZH01000005.1"/>
</dbReference>
<evidence type="ECO:0000256" key="13">
    <source>
        <dbReference type="PIRSR" id="PIRSR000350-2"/>
    </source>
</evidence>
<evidence type="ECO:0000256" key="15">
    <source>
        <dbReference type="PIRSR" id="PIRSR000350-4"/>
    </source>
</evidence>
<comment type="subcellular location">
    <subcellularLocation>
        <location evidence="1">Cytoplasm</location>
    </subcellularLocation>
</comment>
<comment type="miscellaneous">
    <text evidence="16">The active site is a redox-active disulfide bond.</text>
</comment>
<evidence type="ECO:0000259" key="18">
    <source>
        <dbReference type="Pfam" id="PF07992"/>
    </source>
</evidence>
<dbReference type="GO" id="GO:0050660">
    <property type="term" value="F:flavin adenine dinucleotide binding"/>
    <property type="evidence" value="ECO:0007669"/>
    <property type="project" value="InterPro"/>
</dbReference>
<evidence type="ECO:0000256" key="16">
    <source>
        <dbReference type="RuleBase" id="RU003692"/>
    </source>
</evidence>
<keyword evidence="11 16" id="KW-0676">Redox-active center</keyword>
<evidence type="ECO:0000313" key="20">
    <source>
        <dbReference type="Proteomes" id="UP000277864"/>
    </source>
</evidence>
<dbReference type="InterPro" id="IPR036188">
    <property type="entry name" value="FAD/NAD-bd_sf"/>
</dbReference>
<dbReference type="InterPro" id="IPR050151">
    <property type="entry name" value="Class-I_Pyr_Nuc-Dis_Oxidored"/>
</dbReference>
<dbReference type="EC" id="1.8.1.4" evidence="3 16"/>
<dbReference type="Gene3D" id="3.30.390.30">
    <property type="match status" value="1"/>
</dbReference>
<dbReference type="GO" id="GO:0005737">
    <property type="term" value="C:cytoplasm"/>
    <property type="evidence" value="ECO:0007669"/>
    <property type="project" value="UniProtKB-SubCell"/>
</dbReference>
<sequence length="470" mass="50699">MSNNNFDLAVIGGGIGGYSTAIYAAKKGLKVALIEQSELGGTCLNKGCIPTKALLKSSENYQLIKNASDWGVEGTGEVQLNYLTVHNQMEQVVNQLRSGVTFLMKKNQISVFNGTGRIQGSSIFSPNGGAIAVDMGDKDEMIVPKNIVIATGSRPKNLPNIVIDETNILSSDGLLQLTELPKSLAIIGGGVIGVEMASLLNNFGVAVTIIEYGNQLLPNEHPKLAKLLKKQFEQRGINIYLSAEVTAVSNNQVEITKGETGEKINLPVEKVLVSVGRCANVEDVGLESMSIRHDQKGIQVNQYYQTSQPTIYAIGDVIPGIQLAHVAVREGQIAVDHLLGKNPKLLDEKLIPKCVYTQPELASIGVPYAQIKKMKKDTLTGTGRFMANGKALIERETEGFVEIIAEKETEDILYIGMIGPHVTELIAEASLGMNMDGSPEEFMDAIHPHPSLSESMVEAAADIYNLSINQ</sequence>
<evidence type="ECO:0000256" key="7">
    <source>
        <dbReference type="ARBA" id="ARBA00022827"/>
    </source>
</evidence>
<feature type="binding site" evidence="14">
    <location>
        <position position="211"/>
    </location>
    <ligand>
        <name>NAD(+)</name>
        <dbReference type="ChEBI" id="CHEBI:57540"/>
    </ligand>
</feature>
<evidence type="ECO:0000256" key="3">
    <source>
        <dbReference type="ARBA" id="ARBA00012608"/>
    </source>
</evidence>
<dbReference type="InterPro" id="IPR001100">
    <property type="entry name" value="Pyr_nuc-diS_OxRdtase"/>
</dbReference>
<evidence type="ECO:0000256" key="5">
    <source>
        <dbReference type="ARBA" id="ARBA00022490"/>
    </source>
</evidence>
<evidence type="ECO:0000256" key="8">
    <source>
        <dbReference type="ARBA" id="ARBA00023002"/>
    </source>
</evidence>